<dbReference type="AlphaFoldDB" id="A0A6L5Y9Y2"/>
<reference evidence="1 2" key="1">
    <citation type="submission" date="2019-08" db="EMBL/GenBank/DDBJ databases">
        <title>In-depth cultivation of the pig gut microbiome towards novel bacterial diversity and tailored functional studies.</title>
        <authorList>
            <person name="Wylensek D."/>
            <person name="Hitch T.C.A."/>
            <person name="Clavel T."/>
        </authorList>
    </citation>
    <scope>NUCLEOTIDE SEQUENCE [LARGE SCALE GENOMIC DNA]</scope>
    <source>
        <strain evidence="1 2">SM-530-WT-4B</strain>
    </source>
</reference>
<comment type="caution">
    <text evidence="1">The sequence shown here is derived from an EMBL/GenBank/DDBJ whole genome shotgun (WGS) entry which is preliminary data.</text>
</comment>
<protein>
    <submittedName>
        <fullName evidence="1">Uncharacterized protein</fullName>
    </submittedName>
</protein>
<sequence>MPYVAATDNWRSHRKKIIAPKTGDRLKSQLRRSLCYSSMDSIQH</sequence>
<evidence type="ECO:0000313" key="2">
    <source>
        <dbReference type="Proteomes" id="UP000473699"/>
    </source>
</evidence>
<gene>
    <name evidence="1" type="ORF">FYJ74_03305</name>
</gene>
<proteinExistence type="predicted"/>
<organism evidence="1 2">
    <name type="scientific">Pyramidobacter porci</name>
    <dbReference type="NCBI Taxonomy" id="2605789"/>
    <lineage>
        <taxon>Bacteria</taxon>
        <taxon>Thermotogati</taxon>
        <taxon>Synergistota</taxon>
        <taxon>Synergistia</taxon>
        <taxon>Synergistales</taxon>
        <taxon>Dethiosulfovibrionaceae</taxon>
        <taxon>Pyramidobacter</taxon>
    </lineage>
</organism>
<accession>A0A6L5Y9Y2</accession>
<dbReference type="Proteomes" id="UP000473699">
    <property type="component" value="Unassembled WGS sequence"/>
</dbReference>
<dbReference type="EMBL" id="VUNH01000003">
    <property type="protein sequence ID" value="MST55076.1"/>
    <property type="molecule type" value="Genomic_DNA"/>
</dbReference>
<evidence type="ECO:0000313" key="1">
    <source>
        <dbReference type="EMBL" id="MST55076.1"/>
    </source>
</evidence>
<name>A0A6L5Y9Y2_9BACT</name>
<keyword evidence="2" id="KW-1185">Reference proteome</keyword>